<feature type="non-terminal residue" evidence="2">
    <location>
        <position position="1"/>
    </location>
</feature>
<proteinExistence type="predicted"/>
<protein>
    <submittedName>
        <fullName evidence="2">Uncharacterized protein</fullName>
    </submittedName>
</protein>
<accession>A0ABS7CKP2</accession>
<evidence type="ECO:0000313" key="3">
    <source>
        <dbReference type="Proteomes" id="UP001519887"/>
    </source>
</evidence>
<organism evidence="2 3">
    <name type="scientific">Paenibacillus sepulcri</name>
    <dbReference type="NCBI Taxonomy" id="359917"/>
    <lineage>
        <taxon>Bacteria</taxon>
        <taxon>Bacillati</taxon>
        <taxon>Bacillota</taxon>
        <taxon>Bacilli</taxon>
        <taxon>Bacillales</taxon>
        <taxon>Paenibacillaceae</taxon>
        <taxon>Paenibacillus</taxon>
    </lineage>
</organism>
<reference evidence="2 3" key="1">
    <citation type="submission" date="2021-07" db="EMBL/GenBank/DDBJ databases">
        <title>Paenibacillus radiodurans sp. nov., isolated from the southeastern edge of Tengger Desert.</title>
        <authorList>
            <person name="Zhang G."/>
        </authorList>
    </citation>
    <scope>NUCLEOTIDE SEQUENCE [LARGE SCALE GENOMIC DNA]</scope>
    <source>
        <strain evidence="2 3">CCM 7311</strain>
    </source>
</reference>
<dbReference type="Proteomes" id="UP001519887">
    <property type="component" value="Unassembled WGS sequence"/>
</dbReference>
<sequence length="59" mass="5881">TGLEIAAFLGDVILSSPRARRAAGEDKTRGGGDNGHGGDPPYSPELSGGGQIVRGGDCD</sequence>
<evidence type="ECO:0000313" key="2">
    <source>
        <dbReference type="EMBL" id="MBW7461499.1"/>
    </source>
</evidence>
<keyword evidence="3" id="KW-1185">Reference proteome</keyword>
<dbReference type="EMBL" id="JAHZIK010003007">
    <property type="protein sequence ID" value="MBW7461499.1"/>
    <property type="molecule type" value="Genomic_DNA"/>
</dbReference>
<gene>
    <name evidence="2" type="ORF">K0U00_46330</name>
</gene>
<feature type="region of interest" description="Disordered" evidence="1">
    <location>
        <begin position="16"/>
        <end position="59"/>
    </location>
</feature>
<name>A0ABS7CKP2_9BACL</name>
<evidence type="ECO:0000256" key="1">
    <source>
        <dbReference type="SAM" id="MobiDB-lite"/>
    </source>
</evidence>
<comment type="caution">
    <text evidence="2">The sequence shown here is derived from an EMBL/GenBank/DDBJ whole genome shotgun (WGS) entry which is preliminary data.</text>
</comment>